<gene>
    <name evidence="1" type="primary">AVEN_112037_1</name>
    <name evidence="1" type="ORF">NPIL_462661</name>
</gene>
<dbReference type="Proteomes" id="UP000887013">
    <property type="component" value="Unassembled WGS sequence"/>
</dbReference>
<accession>A0A8X6T9E3</accession>
<dbReference type="EMBL" id="BMAW01004578">
    <property type="protein sequence ID" value="GFS89757.1"/>
    <property type="molecule type" value="Genomic_DNA"/>
</dbReference>
<name>A0A8X6T9E3_NEPPI</name>
<organism evidence="1 2">
    <name type="scientific">Nephila pilipes</name>
    <name type="common">Giant wood spider</name>
    <name type="synonym">Nephila maculata</name>
    <dbReference type="NCBI Taxonomy" id="299642"/>
    <lineage>
        <taxon>Eukaryota</taxon>
        <taxon>Metazoa</taxon>
        <taxon>Ecdysozoa</taxon>
        <taxon>Arthropoda</taxon>
        <taxon>Chelicerata</taxon>
        <taxon>Arachnida</taxon>
        <taxon>Araneae</taxon>
        <taxon>Araneomorphae</taxon>
        <taxon>Entelegynae</taxon>
        <taxon>Araneoidea</taxon>
        <taxon>Nephilidae</taxon>
        <taxon>Nephila</taxon>
    </lineage>
</organism>
<proteinExistence type="predicted"/>
<reference evidence="1" key="1">
    <citation type="submission" date="2020-08" db="EMBL/GenBank/DDBJ databases">
        <title>Multicomponent nature underlies the extraordinary mechanical properties of spider dragline silk.</title>
        <authorList>
            <person name="Kono N."/>
            <person name="Nakamura H."/>
            <person name="Mori M."/>
            <person name="Yoshida Y."/>
            <person name="Ohtoshi R."/>
            <person name="Malay A.D."/>
            <person name="Moran D.A.P."/>
            <person name="Tomita M."/>
            <person name="Numata K."/>
            <person name="Arakawa K."/>
        </authorList>
    </citation>
    <scope>NUCLEOTIDE SEQUENCE</scope>
</reference>
<comment type="caution">
    <text evidence="1">The sequence shown here is derived from an EMBL/GenBank/DDBJ whole genome shotgun (WGS) entry which is preliminary data.</text>
</comment>
<keyword evidence="2" id="KW-1185">Reference proteome</keyword>
<sequence length="269" mass="30893">MDIKDVTKNILRNYNENVGIYIQLLKDIDCNLVYCDKGLENCIYERTVYACSIQYVKKNKKKKLRSVLPIMIGSKLDIAIRKYNLTQIDSLENIPDVWDTEFQTADIAITCFLINGTLKQIPFFITNDATNPHIVKNSIVRLYRYDSNEKGKELSLYFDNMDGFDRGSLVVRLNDGNHTYDLENFFDCPYPVDTKTYFERIFQQVIGQAVRGRSRGGGMSYGTMETLNGGIGTGIPYATEEIIGEHSDRIANFYKCNIEYDIEPPVLEM</sequence>
<dbReference type="AlphaFoldDB" id="A0A8X6T9E3"/>
<evidence type="ECO:0000313" key="2">
    <source>
        <dbReference type="Proteomes" id="UP000887013"/>
    </source>
</evidence>
<evidence type="ECO:0000313" key="1">
    <source>
        <dbReference type="EMBL" id="GFS89757.1"/>
    </source>
</evidence>
<protein>
    <submittedName>
        <fullName evidence="1">RNA_pol_Rpb2_6 domain-containing protein</fullName>
    </submittedName>
</protein>
<dbReference type="OrthoDB" id="6624234at2759"/>